<name>A0A842HE23_9BACT</name>
<accession>A0A842HE23</accession>
<protein>
    <submittedName>
        <fullName evidence="1">Uncharacterized protein</fullName>
    </submittedName>
</protein>
<reference evidence="1 2" key="1">
    <citation type="submission" date="2020-07" db="EMBL/GenBank/DDBJ databases">
        <authorList>
            <person name="Feng X."/>
        </authorList>
    </citation>
    <scope>NUCLEOTIDE SEQUENCE [LARGE SCALE GENOMIC DNA]</scope>
    <source>
        <strain evidence="1 2">JCM31066</strain>
    </source>
</reference>
<proteinExistence type="predicted"/>
<evidence type="ECO:0000313" key="1">
    <source>
        <dbReference type="EMBL" id="MBC2593827.1"/>
    </source>
</evidence>
<dbReference type="AlphaFoldDB" id="A0A842HE23"/>
<sequence>MSESPSKTALELIARWARAAENDWTQFPTRSGQSPMGTYSTGYNGWGVQTQQKYAATLATLACLGDKIDFPYTDWALQRALAALRFNLASHHTGPLTCTDNTKWGHTWISALGTERMMFALKLLEPHLSDADQATIRKLLCSEADWLLTDYRDRRLETRISATLWEHEHGNHPESNIWNGSLLWRASVLYPDHPHAADWQERAHTFLINGVSIPADADDPRVVTGKPICKRHIGANFFPHYALDHHGYLNVGYMVICLSNAAFLHNDLKALGLPAPESLYHHQQDLWKVVRNMIFDDGRLIRIGGDTRIRYAYCQEYLMPAILYAADRFKDHEALAFIPRQLEHIRHEAAGVTS</sequence>
<dbReference type="InterPro" id="IPR008929">
    <property type="entry name" value="Chondroitin_lyas"/>
</dbReference>
<dbReference type="RefSeq" id="WP_185674831.1">
    <property type="nucleotide sequence ID" value="NZ_JACHVB010000015.1"/>
</dbReference>
<organism evidence="1 2">
    <name type="scientific">Ruficoccus amylovorans</name>
    <dbReference type="NCBI Taxonomy" id="1804625"/>
    <lineage>
        <taxon>Bacteria</taxon>
        <taxon>Pseudomonadati</taxon>
        <taxon>Verrucomicrobiota</taxon>
        <taxon>Opitutia</taxon>
        <taxon>Puniceicoccales</taxon>
        <taxon>Cerasicoccaceae</taxon>
        <taxon>Ruficoccus</taxon>
    </lineage>
</organism>
<dbReference type="Gene3D" id="1.50.10.100">
    <property type="entry name" value="Chondroitin AC/alginate lyase"/>
    <property type="match status" value="1"/>
</dbReference>
<evidence type="ECO:0000313" key="2">
    <source>
        <dbReference type="Proteomes" id="UP000546464"/>
    </source>
</evidence>
<dbReference type="Proteomes" id="UP000546464">
    <property type="component" value="Unassembled WGS sequence"/>
</dbReference>
<keyword evidence="2" id="KW-1185">Reference proteome</keyword>
<dbReference type="EMBL" id="JACHVB010000015">
    <property type="protein sequence ID" value="MBC2593827.1"/>
    <property type="molecule type" value="Genomic_DNA"/>
</dbReference>
<comment type="caution">
    <text evidence="1">The sequence shown here is derived from an EMBL/GenBank/DDBJ whole genome shotgun (WGS) entry which is preliminary data.</text>
</comment>
<gene>
    <name evidence="1" type="ORF">H5P28_06090</name>
</gene>